<dbReference type="InterPro" id="IPR002397">
    <property type="entry name" value="Cyt_P450_B"/>
</dbReference>
<proteinExistence type="inferred from homology"/>
<dbReference type="GO" id="GO:0036199">
    <property type="term" value="F:cholest-4-en-3-one 26-monooxygenase activity"/>
    <property type="evidence" value="ECO:0007669"/>
    <property type="project" value="TreeGrafter"/>
</dbReference>
<protein>
    <submittedName>
        <fullName evidence="3">Cytochrome P450</fullName>
    </submittedName>
</protein>
<sequence length="405" mass="45943">MKLTPGEKLQSNGFKPSAFPPVKHEHQLSAFYAFMRCVSPLVYDQRLDVWAVYDYATARRILTDTAHFSSDLSRVRFPRFLHKDLHLSILHKDPPIHTALRGSVQRFFTPSFLAGFTGFIDTFVQKCLERSTDRGYCDIVEHVASPLALTCALMLLGFPEAEWPQIGRWWSLRKAHSRTRQQYTSLFSELWSADFDIYLRSKIDEKFHQPGDDVLSAIIQTHLNSVPLNEQEIIEFVILILVASQDTTAQLVANSVLCLLQYEDVRNKLSRDLGLLKPFLEEVLRYTSPVQGVSRVPTCDVAIDRAILHAGQEVIVWIGSANRDESIFERAAEFDLDRKPNPHLAFGMGIHYCLGAALSSLATQAVLRQLLQSFPHFQLANQPPLRWSSNPFLSGPAQLPLQLTK</sequence>
<dbReference type="GO" id="GO:0006707">
    <property type="term" value="P:cholesterol catabolic process"/>
    <property type="evidence" value="ECO:0007669"/>
    <property type="project" value="TreeGrafter"/>
</dbReference>
<dbReference type="SUPFAM" id="SSF48264">
    <property type="entry name" value="Cytochrome P450"/>
    <property type="match status" value="1"/>
</dbReference>
<dbReference type="GO" id="GO:0020037">
    <property type="term" value="F:heme binding"/>
    <property type="evidence" value="ECO:0007669"/>
    <property type="project" value="InterPro"/>
</dbReference>
<dbReference type="PRINTS" id="PR00359">
    <property type="entry name" value="BP450"/>
</dbReference>
<keyword evidence="2" id="KW-0408">Iron</keyword>
<keyword evidence="2" id="KW-0503">Monooxygenase</keyword>
<keyword evidence="2" id="KW-0349">Heme</keyword>
<keyword evidence="2" id="KW-0560">Oxidoreductase</keyword>
<evidence type="ECO:0000256" key="1">
    <source>
        <dbReference type="ARBA" id="ARBA00010617"/>
    </source>
</evidence>
<dbReference type="Gene3D" id="1.10.630.10">
    <property type="entry name" value="Cytochrome P450"/>
    <property type="match status" value="1"/>
</dbReference>
<reference evidence="3" key="1">
    <citation type="submission" date="2020-05" db="EMBL/GenBank/DDBJ databases">
        <authorList>
            <person name="Zhu T."/>
            <person name="Keshari N."/>
            <person name="Lu X."/>
        </authorList>
    </citation>
    <scope>NUCLEOTIDE SEQUENCE</scope>
    <source>
        <strain evidence="3">NK1-12</strain>
    </source>
</reference>
<dbReference type="GO" id="GO:0005506">
    <property type="term" value="F:iron ion binding"/>
    <property type="evidence" value="ECO:0007669"/>
    <property type="project" value="InterPro"/>
</dbReference>
<organism evidence="3">
    <name type="scientific">Leptolyngbya sp. NK1-12</name>
    <dbReference type="NCBI Taxonomy" id="2547451"/>
    <lineage>
        <taxon>Bacteria</taxon>
        <taxon>Bacillati</taxon>
        <taxon>Cyanobacteriota</taxon>
        <taxon>Cyanophyceae</taxon>
        <taxon>Leptolyngbyales</taxon>
        <taxon>Leptolyngbyaceae</taxon>
        <taxon>Leptolyngbya group</taxon>
        <taxon>Leptolyngbya</taxon>
    </lineage>
</organism>
<dbReference type="AlphaFoldDB" id="A0AA96WJJ9"/>
<dbReference type="PANTHER" id="PTHR46696">
    <property type="entry name" value="P450, PUTATIVE (EUROFUNG)-RELATED"/>
    <property type="match status" value="1"/>
</dbReference>
<dbReference type="InterPro" id="IPR001128">
    <property type="entry name" value="Cyt_P450"/>
</dbReference>
<evidence type="ECO:0000256" key="2">
    <source>
        <dbReference type="RuleBase" id="RU000461"/>
    </source>
</evidence>
<accession>A0AA96WJJ9</accession>
<name>A0AA96WJJ9_9CYAN</name>
<comment type="similarity">
    <text evidence="1 2">Belongs to the cytochrome P450 family.</text>
</comment>
<dbReference type="InterPro" id="IPR036396">
    <property type="entry name" value="Cyt_P450_sf"/>
</dbReference>
<dbReference type="EMBL" id="CP053587">
    <property type="protein sequence ID" value="WNZ27112.1"/>
    <property type="molecule type" value="Genomic_DNA"/>
</dbReference>
<dbReference type="PROSITE" id="PS00086">
    <property type="entry name" value="CYTOCHROME_P450"/>
    <property type="match status" value="1"/>
</dbReference>
<keyword evidence="2" id="KW-0479">Metal-binding</keyword>
<dbReference type="InterPro" id="IPR017972">
    <property type="entry name" value="Cyt_P450_CS"/>
</dbReference>
<dbReference type="GO" id="GO:0008395">
    <property type="term" value="F:steroid hydroxylase activity"/>
    <property type="evidence" value="ECO:0007669"/>
    <property type="project" value="TreeGrafter"/>
</dbReference>
<gene>
    <name evidence="3" type="ORF">HJG54_29825</name>
</gene>
<dbReference type="Pfam" id="PF00067">
    <property type="entry name" value="p450"/>
    <property type="match status" value="1"/>
</dbReference>
<dbReference type="RefSeq" id="WP_316436736.1">
    <property type="nucleotide sequence ID" value="NZ_CP053587.1"/>
</dbReference>
<dbReference type="PANTHER" id="PTHR46696:SF4">
    <property type="entry name" value="BIOTIN BIOSYNTHESIS CYTOCHROME P450"/>
    <property type="match status" value="1"/>
</dbReference>
<evidence type="ECO:0000313" key="3">
    <source>
        <dbReference type="EMBL" id="WNZ27112.1"/>
    </source>
</evidence>